<accession>A0A0E9NR09</accession>
<reference evidence="11 12" key="3">
    <citation type="journal article" date="2015" name="Genome Announc.">
        <title>Draft Genome Sequence of the Archiascomycetous Yeast Saitoella complicata.</title>
        <authorList>
            <person name="Yamauchi K."/>
            <person name="Kondo S."/>
            <person name="Hamamoto M."/>
            <person name="Takahashi Y."/>
            <person name="Ogura Y."/>
            <person name="Hayashi T."/>
            <person name="Nishida H."/>
        </authorList>
    </citation>
    <scope>NUCLEOTIDE SEQUENCE [LARGE SCALE GENOMIC DNA]</scope>
    <source>
        <strain evidence="11 12">NRRL Y-17804</strain>
    </source>
</reference>
<keyword evidence="5" id="KW-0735">Signal-anchor</keyword>
<organism evidence="11 12">
    <name type="scientific">Saitoella complicata (strain BCRC 22490 / CBS 7301 / JCM 7358 / NBRC 10748 / NRRL Y-17804)</name>
    <dbReference type="NCBI Taxonomy" id="698492"/>
    <lineage>
        <taxon>Eukaryota</taxon>
        <taxon>Fungi</taxon>
        <taxon>Dikarya</taxon>
        <taxon>Ascomycota</taxon>
        <taxon>Taphrinomycotina</taxon>
        <taxon>Taphrinomycotina incertae sedis</taxon>
        <taxon>Saitoella</taxon>
    </lineage>
</organism>
<comment type="function">
    <text evidence="8">Essential component of the signal peptidase complex (SPC) which catalyzes the cleavage of N-terminal signal sequences from nascent proteins as they are translocated into the lumen of the endoplasmic reticulum. Essential for the SPC catalytic activity, possibly by stabilizing and positioning the active center of the complex close to the lumenal surface. Essential for viability.</text>
</comment>
<comment type="subcellular location">
    <subcellularLocation>
        <location evidence="1">Endoplasmic reticulum membrane</location>
        <topology evidence="1">Single-pass type II membrane protein</topology>
    </subcellularLocation>
</comment>
<keyword evidence="4 9" id="KW-0256">Endoplasmic reticulum</keyword>
<dbReference type="AlphaFoldDB" id="A0A0E9NR09"/>
<dbReference type="EMBL" id="BACD03000065">
    <property type="protein sequence ID" value="GAO52294.1"/>
    <property type="molecule type" value="Genomic_DNA"/>
</dbReference>
<evidence type="ECO:0000256" key="10">
    <source>
        <dbReference type="SAM" id="Phobius"/>
    </source>
</evidence>
<evidence type="ECO:0000256" key="4">
    <source>
        <dbReference type="ARBA" id="ARBA00022824"/>
    </source>
</evidence>
<evidence type="ECO:0000256" key="6">
    <source>
        <dbReference type="ARBA" id="ARBA00022989"/>
    </source>
</evidence>
<name>A0A0E9NR09_SAICN</name>
<proteinExistence type="inferred from homology"/>
<protein>
    <recommendedName>
        <fullName evidence="9">Signal peptidase subunit 3</fullName>
    </recommendedName>
</protein>
<dbReference type="InterPro" id="IPR007653">
    <property type="entry name" value="SPC3"/>
</dbReference>
<evidence type="ECO:0000256" key="3">
    <source>
        <dbReference type="ARBA" id="ARBA00022692"/>
    </source>
</evidence>
<evidence type="ECO:0000256" key="5">
    <source>
        <dbReference type="ARBA" id="ARBA00022968"/>
    </source>
</evidence>
<reference evidence="11 12" key="2">
    <citation type="journal article" date="2014" name="J. Gen. Appl. Microbiol.">
        <title>The early diverging ascomycetous budding yeast Saitoella complicata has three histone deacetylases belonging to the Clr6, Hos2, and Rpd3 lineages.</title>
        <authorList>
            <person name="Nishida H."/>
            <person name="Matsumoto T."/>
            <person name="Kondo S."/>
            <person name="Hamamoto M."/>
            <person name="Yoshikawa H."/>
        </authorList>
    </citation>
    <scope>NUCLEOTIDE SEQUENCE [LARGE SCALE GENOMIC DNA]</scope>
    <source>
        <strain evidence="11 12">NRRL Y-17804</strain>
    </source>
</reference>
<keyword evidence="6 10" id="KW-1133">Transmembrane helix</keyword>
<evidence type="ECO:0000256" key="7">
    <source>
        <dbReference type="ARBA" id="ARBA00023136"/>
    </source>
</evidence>
<evidence type="ECO:0000313" key="12">
    <source>
        <dbReference type="Proteomes" id="UP000033140"/>
    </source>
</evidence>
<evidence type="ECO:0000256" key="1">
    <source>
        <dbReference type="ARBA" id="ARBA00004648"/>
    </source>
</evidence>
<dbReference type="GO" id="GO:0005787">
    <property type="term" value="C:signal peptidase complex"/>
    <property type="evidence" value="ECO:0007669"/>
    <property type="project" value="UniProtKB-UniRule"/>
</dbReference>
<keyword evidence="12" id="KW-1185">Reference proteome</keyword>
<dbReference type="STRING" id="698492.A0A0E9NR09"/>
<dbReference type="GO" id="GO:0006465">
    <property type="term" value="P:signal peptide processing"/>
    <property type="evidence" value="ECO:0007669"/>
    <property type="project" value="UniProtKB-UniRule"/>
</dbReference>
<comment type="similarity">
    <text evidence="2 9">Belongs to the SPCS3 family.</text>
</comment>
<dbReference type="PANTHER" id="PTHR12804:SF0">
    <property type="entry name" value="SIGNAL PEPTIDASE COMPLEX SUBUNIT 3"/>
    <property type="match status" value="1"/>
</dbReference>
<dbReference type="Pfam" id="PF04573">
    <property type="entry name" value="SPC22"/>
    <property type="match status" value="1"/>
</dbReference>
<sequence>MYSTSQRISAVFGLFTTVVFTLCAFIAATSWLFTPEPITEVSIRNVNVVKGRTAYQRSDKSQEYALLKFDLDYDLTSLFHWNTKQLFIYLVASYDTPQTTNEVVVWDRIIQQKTQAKRRVRGEKNKYNVNDINGSFK</sequence>
<keyword evidence="3 10" id="KW-0812">Transmembrane</keyword>
<evidence type="ECO:0000313" key="11">
    <source>
        <dbReference type="EMBL" id="GAO52294.1"/>
    </source>
</evidence>
<gene>
    <name evidence="11" type="ORF">G7K_6374-t1</name>
</gene>
<dbReference type="GO" id="GO:0045047">
    <property type="term" value="P:protein targeting to ER"/>
    <property type="evidence" value="ECO:0007669"/>
    <property type="project" value="TreeGrafter"/>
</dbReference>
<dbReference type="OMA" id="WVGALTW"/>
<dbReference type="Proteomes" id="UP000033140">
    <property type="component" value="Unassembled WGS sequence"/>
</dbReference>
<dbReference type="PIRSF" id="PIRSF016089">
    <property type="entry name" value="SPC22"/>
    <property type="match status" value="1"/>
</dbReference>
<dbReference type="PANTHER" id="PTHR12804">
    <property type="entry name" value="MICROSOMAL SIGNAL PEPTIDASE 23 KD SUBUNIT SPC22/23"/>
    <property type="match status" value="1"/>
</dbReference>
<comment type="caution">
    <text evidence="11">The sequence shown here is derived from an EMBL/GenBank/DDBJ whole genome shotgun (WGS) entry which is preliminary data.</text>
</comment>
<evidence type="ECO:0000256" key="8">
    <source>
        <dbReference type="ARBA" id="ARBA00045670"/>
    </source>
</evidence>
<evidence type="ECO:0000256" key="2">
    <source>
        <dbReference type="ARBA" id="ARBA00009289"/>
    </source>
</evidence>
<evidence type="ECO:0000256" key="9">
    <source>
        <dbReference type="PIRNR" id="PIRNR016089"/>
    </source>
</evidence>
<feature type="transmembrane region" description="Helical" evidence="10">
    <location>
        <begin position="12"/>
        <end position="33"/>
    </location>
</feature>
<reference evidence="11 12" key="1">
    <citation type="journal article" date="2011" name="J. Gen. Appl. Microbiol.">
        <title>Draft genome sequencing of the enigmatic yeast Saitoella complicata.</title>
        <authorList>
            <person name="Nishida H."/>
            <person name="Hamamoto M."/>
            <person name="Sugiyama J."/>
        </authorList>
    </citation>
    <scope>NUCLEOTIDE SEQUENCE [LARGE SCALE GENOMIC DNA]</scope>
    <source>
        <strain evidence="11 12">NRRL Y-17804</strain>
    </source>
</reference>
<keyword evidence="7 9" id="KW-0472">Membrane</keyword>